<reference evidence="1" key="1">
    <citation type="submission" date="2022-08" db="EMBL/GenBank/DDBJ databases">
        <authorList>
            <consortium name="DOE Joint Genome Institute"/>
            <person name="Min B."/>
            <person name="Sierra-Patev S."/>
            <person name="Naranjo-Ortiz M."/>
            <person name="Looney B."/>
            <person name="Konkel Z."/>
            <person name="Slot J.C."/>
            <person name="Sakamoto Y."/>
            <person name="Steenwyk J.L."/>
            <person name="Rokas A."/>
            <person name="Carro J."/>
            <person name="Camarero S."/>
            <person name="Ferreira P."/>
            <person name="Molpeceres G."/>
            <person name="Ruiz-duenas F.J."/>
            <person name="Serrano A."/>
            <person name="Henrissat B."/>
            <person name="Drula E."/>
            <person name="Hughes K.W."/>
            <person name="Mata J.L."/>
            <person name="Ishikawa N.K."/>
            <person name="Vargas-Isla R."/>
            <person name="Ushijima S."/>
            <person name="Smith C.A."/>
            <person name="Ahrendt S."/>
            <person name="Andreopoulos W."/>
            <person name="He G."/>
            <person name="LaButti K."/>
            <person name="Lipzen A."/>
            <person name="Ng V."/>
            <person name="Riley R."/>
            <person name="Sandor L."/>
            <person name="Barry K."/>
            <person name="Martinez A.T."/>
            <person name="Xiao Y."/>
            <person name="Gibbons J.G."/>
            <person name="Terashima K."/>
            <person name="Hibbett D.S."/>
            <person name="Grigoriev I.V."/>
        </authorList>
    </citation>
    <scope>NUCLEOTIDE SEQUENCE</scope>
    <source>
        <strain evidence="1">ET3784</strain>
    </source>
</reference>
<reference evidence="1" key="2">
    <citation type="journal article" date="2023" name="Proc. Natl. Acad. Sci. U.S.A.">
        <title>A global phylogenomic analysis of the shiitake genus Lentinula.</title>
        <authorList>
            <person name="Sierra-Patev S."/>
            <person name="Min B."/>
            <person name="Naranjo-Ortiz M."/>
            <person name="Looney B."/>
            <person name="Konkel Z."/>
            <person name="Slot J.C."/>
            <person name="Sakamoto Y."/>
            <person name="Steenwyk J.L."/>
            <person name="Rokas A."/>
            <person name="Carro J."/>
            <person name="Camarero S."/>
            <person name="Ferreira P."/>
            <person name="Molpeceres G."/>
            <person name="Ruiz-Duenas F.J."/>
            <person name="Serrano A."/>
            <person name="Henrissat B."/>
            <person name="Drula E."/>
            <person name="Hughes K.W."/>
            <person name="Mata J.L."/>
            <person name="Ishikawa N.K."/>
            <person name="Vargas-Isla R."/>
            <person name="Ushijima S."/>
            <person name="Smith C.A."/>
            <person name="Donoghue J."/>
            <person name="Ahrendt S."/>
            <person name="Andreopoulos W."/>
            <person name="He G."/>
            <person name="LaButti K."/>
            <person name="Lipzen A."/>
            <person name="Ng V."/>
            <person name="Riley R."/>
            <person name="Sandor L."/>
            <person name="Barry K."/>
            <person name="Martinez A.T."/>
            <person name="Xiao Y."/>
            <person name="Gibbons J.G."/>
            <person name="Terashima K."/>
            <person name="Grigoriev I.V."/>
            <person name="Hibbett D."/>
        </authorList>
    </citation>
    <scope>NUCLEOTIDE SEQUENCE</scope>
    <source>
        <strain evidence="1">ET3784</strain>
    </source>
</reference>
<accession>A0AA38JYM6</accession>
<keyword evidence="2" id="KW-1185">Reference proteome</keyword>
<name>A0AA38JYM6_9AGAR</name>
<sequence length="202" mass="23323">MNLAKDTFDEQVGRAIYEEFNIVVILKEQMRVVDQQWRDFLNHLRHGMVEERHIKMLHTLVLGDPTCLPTDFSKSPWNEVSLVTPRHAVREQWNNEALRKHCKTTGRRLYVCTASNAVQKRPLTLIERYALAVRLGKKKSRKNLPDKIEIAVGAKVLVTRNIQTDLDITNGARGEIVEGIVELKFLPLYILVKMARTRAENL</sequence>
<dbReference type="EMBL" id="JANVFO010000010">
    <property type="protein sequence ID" value="KAJ3735203.1"/>
    <property type="molecule type" value="Genomic_DNA"/>
</dbReference>
<gene>
    <name evidence="1" type="ORF">DFJ43DRAFT_1058664</name>
</gene>
<proteinExistence type="predicted"/>
<organism evidence="1 2">
    <name type="scientific">Lentinula guzmanii</name>
    <dbReference type="NCBI Taxonomy" id="2804957"/>
    <lineage>
        <taxon>Eukaryota</taxon>
        <taxon>Fungi</taxon>
        <taxon>Dikarya</taxon>
        <taxon>Basidiomycota</taxon>
        <taxon>Agaricomycotina</taxon>
        <taxon>Agaricomycetes</taxon>
        <taxon>Agaricomycetidae</taxon>
        <taxon>Agaricales</taxon>
        <taxon>Marasmiineae</taxon>
        <taxon>Omphalotaceae</taxon>
        <taxon>Lentinula</taxon>
    </lineage>
</organism>
<evidence type="ECO:0000313" key="1">
    <source>
        <dbReference type="EMBL" id="KAJ3735203.1"/>
    </source>
</evidence>
<comment type="caution">
    <text evidence="1">The sequence shown here is derived from an EMBL/GenBank/DDBJ whole genome shotgun (WGS) entry which is preliminary data.</text>
</comment>
<dbReference type="Proteomes" id="UP001176059">
    <property type="component" value="Unassembled WGS sequence"/>
</dbReference>
<evidence type="ECO:0000313" key="2">
    <source>
        <dbReference type="Proteomes" id="UP001176059"/>
    </source>
</evidence>
<protein>
    <submittedName>
        <fullName evidence="1">Uncharacterized protein</fullName>
    </submittedName>
</protein>
<dbReference type="AlphaFoldDB" id="A0AA38JYM6"/>